<name>A0A7W8E6U3_9BACT</name>
<keyword evidence="3" id="KW-1185">Reference proteome</keyword>
<dbReference type="AlphaFoldDB" id="A0A7W8E6U3"/>
<feature type="region of interest" description="Disordered" evidence="1">
    <location>
        <begin position="295"/>
        <end position="326"/>
    </location>
</feature>
<accession>A0A7W8E6U3</accession>
<dbReference type="RefSeq" id="WP_184221284.1">
    <property type="nucleotide sequence ID" value="NZ_JACHIP010000006.1"/>
</dbReference>
<dbReference type="EMBL" id="JACHIP010000006">
    <property type="protein sequence ID" value="MBB5059615.1"/>
    <property type="molecule type" value="Genomic_DNA"/>
</dbReference>
<evidence type="ECO:0000256" key="1">
    <source>
        <dbReference type="SAM" id="MobiDB-lite"/>
    </source>
</evidence>
<organism evidence="2 3">
    <name type="scientific">Granulicella aggregans</name>
    <dbReference type="NCBI Taxonomy" id="474949"/>
    <lineage>
        <taxon>Bacteria</taxon>
        <taxon>Pseudomonadati</taxon>
        <taxon>Acidobacteriota</taxon>
        <taxon>Terriglobia</taxon>
        <taxon>Terriglobales</taxon>
        <taxon>Acidobacteriaceae</taxon>
        <taxon>Granulicella</taxon>
    </lineage>
</organism>
<reference evidence="2 3" key="1">
    <citation type="submission" date="2020-08" db="EMBL/GenBank/DDBJ databases">
        <title>Genomic Encyclopedia of Type Strains, Phase IV (KMG-V): Genome sequencing to study the core and pangenomes of soil and plant-associated prokaryotes.</title>
        <authorList>
            <person name="Whitman W."/>
        </authorList>
    </citation>
    <scope>NUCLEOTIDE SEQUENCE [LARGE SCALE GENOMIC DNA]</scope>
    <source>
        <strain evidence="2 3">M8UP14</strain>
    </source>
</reference>
<evidence type="ECO:0000313" key="3">
    <source>
        <dbReference type="Proteomes" id="UP000540989"/>
    </source>
</evidence>
<protein>
    <submittedName>
        <fullName evidence="2">Uncharacterized protein</fullName>
    </submittedName>
</protein>
<dbReference type="Proteomes" id="UP000540989">
    <property type="component" value="Unassembled WGS sequence"/>
</dbReference>
<sequence length="372" mass="39792">MEILENNDGHGSSATRFRALLLVIALFAAVNSYGEVCTTQSQMKPADRDVIASAAKILSSKVQTNDIAGLRTQSVPEIAKDYASMTSLVAATSTKIAAAPLAVDQIYLLDATNLKTLADGTNQDSQFFCSLNNSIAEATFFIPALPPGRYAYAQVLAPSATSPWRLAYLLRQDASGNWAMAGFYPRSLTAASHDGLWYWTQARDQIKNKHLWTGYLLYQEAQSLLQPVGFVGSTHLEQLHKEASASAPPALSEGISPEAPLVVKGQTGAEFRFTNLTTDDSIGGDKLYVVVHLAPDPEPEPATTPGTPPAKATPKPAPATAPLSPKDRNASAMVALLAAYPELKSTFGGVWVFADNPGKNPFVTEQPMAEIR</sequence>
<feature type="compositionally biased region" description="Low complexity" evidence="1">
    <location>
        <begin position="309"/>
        <end position="322"/>
    </location>
</feature>
<proteinExistence type="predicted"/>
<comment type="caution">
    <text evidence="2">The sequence shown here is derived from an EMBL/GenBank/DDBJ whole genome shotgun (WGS) entry which is preliminary data.</text>
</comment>
<gene>
    <name evidence="2" type="ORF">HDF16_004341</name>
</gene>
<evidence type="ECO:0000313" key="2">
    <source>
        <dbReference type="EMBL" id="MBB5059615.1"/>
    </source>
</evidence>